<sequence length="172" mass="18798">MGKLFFTSSSLIFLIFLSCVTKLATSQSPLVTTFCHTKIQDPEFCLKIFASDPRFQTAKTVHDLETLAIDLGAKFVKGISNKCSILLQRETDRNIKAVLGSCSGAYSLISIDFNSMRVAFQTARPLSELGAGARAAVLKCNQDFDDMNLASPLAQDNHDLLNFIQIIVGNSV</sequence>
<keyword evidence="2" id="KW-1015">Disulfide bond</keyword>
<dbReference type="SMART" id="SM00856">
    <property type="entry name" value="PMEI"/>
    <property type="match status" value="1"/>
</dbReference>
<keyword evidence="7" id="KW-1185">Reference proteome</keyword>
<comment type="similarity">
    <text evidence="3">Belongs to the PMEI family.</text>
</comment>
<dbReference type="NCBIfam" id="TIGR01614">
    <property type="entry name" value="PME_inhib"/>
    <property type="match status" value="1"/>
</dbReference>
<dbReference type="Proteomes" id="UP001234989">
    <property type="component" value="Chromosome 10"/>
</dbReference>
<accession>A0AAF0ZWD9</accession>
<reference evidence="6" key="1">
    <citation type="submission" date="2023-08" db="EMBL/GenBank/DDBJ databases">
        <title>A de novo genome assembly of Solanum verrucosum Schlechtendal, a Mexican diploid species geographically isolated from the other diploid A-genome species in potato relatives.</title>
        <authorList>
            <person name="Hosaka K."/>
        </authorList>
    </citation>
    <scope>NUCLEOTIDE SEQUENCE</scope>
    <source>
        <tissue evidence="6">Young leaves</tissue>
    </source>
</reference>
<evidence type="ECO:0000256" key="4">
    <source>
        <dbReference type="SAM" id="SignalP"/>
    </source>
</evidence>
<feature type="signal peptide" evidence="4">
    <location>
        <begin position="1"/>
        <end position="26"/>
    </location>
</feature>
<gene>
    <name evidence="6" type="ORF">MTR67_045633</name>
</gene>
<feature type="chain" id="PRO_5042156816" description="Pectinesterase inhibitor domain-containing protein" evidence="4">
    <location>
        <begin position="27"/>
        <end position="172"/>
    </location>
</feature>
<evidence type="ECO:0000256" key="2">
    <source>
        <dbReference type="ARBA" id="ARBA00023157"/>
    </source>
</evidence>
<keyword evidence="1 4" id="KW-0732">Signal</keyword>
<dbReference type="AlphaFoldDB" id="A0AAF0ZWD9"/>
<dbReference type="PANTHER" id="PTHR36710:SF18">
    <property type="entry name" value="PECTINESTERASE INHIBITOR 5-RELATED"/>
    <property type="match status" value="1"/>
</dbReference>
<dbReference type="Gene3D" id="1.20.140.40">
    <property type="entry name" value="Invertase/pectin methylesterase inhibitor family protein"/>
    <property type="match status" value="1"/>
</dbReference>
<dbReference type="InterPro" id="IPR052421">
    <property type="entry name" value="PCW_Enzyme_Inhibitor"/>
</dbReference>
<evidence type="ECO:0000313" key="6">
    <source>
        <dbReference type="EMBL" id="WMV52248.1"/>
    </source>
</evidence>
<dbReference type="PANTHER" id="PTHR36710">
    <property type="entry name" value="PECTINESTERASE INHIBITOR-LIKE"/>
    <property type="match status" value="1"/>
</dbReference>
<evidence type="ECO:0000259" key="5">
    <source>
        <dbReference type="SMART" id="SM00856"/>
    </source>
</evidence>
<dbReference type="EMBL" id="CP133621">
    <property type="protein sequence ID" value="WMV52248.1"/>
    <property type="molecule type" value="Genomic_DNA"/>
</dbReference>
<proteinExistence type="inferred from homology"/>
<dbReference type="Pfam" id="PF04043">
    <property type="entry name" value="PMEI"/>
    <property type="match status" value="1"/>
</dbReference>
<organism evidence="6 7">
    <name type="scientific">Solanum verrucosum</name>
    <dbReference type="NCBI Taxonomy" id="315347"/>
    <lineage>
        <taxon>Eukaryota</taxon>
        <taxon>Viridiplantae</taxon>
        <taxon>Streptophyta</taxon>
        <taxon>Embryophyta</taxon>
        <taxon>Tracheophyta</taxon>
        <taxon>Spermatophyta</taxon>
        <taxon>Magnoliopsida</taxon>
        <taxon>eudicotyledons</taxon>
        <taxon>Gunneridae</taxon>
        <taxon>Pentapetalae</taxon>
        <taxon>asterids</taxon>
        <taxon>lamiids</taxon>
        <taxon>Solanales</taxon>
        <taxon>Solanaceae</taxon>
        <taxon>Solanoideae</taxon>
        <taxon>Solaneae</taxon>
        <taxon>Solanum</taxon>
    </lineage>
</organism>
<dbReference type="SUPFAM" id="SSF101148">
    <property type="entry name" value="Plant invertase/pectin methylesterase inhibitor"/>
    <property type="match status" value="1"/>
</dbReference>
<evidence type="ECO:0000313" key="7">
    <source>
        <dbReference type="Proteomes" id="UP001234989"/>
    </source>
</evidence>
<dbReference type="InterPro" id="IPR035513">
    <property type="entry name" value="Invertase/methylesterase_inhib"/>
</dbReference>
<feature type="domain" description="Pectinesterase inhibitor" evidence="5">
    <location>
        <begin position="26"/>
        <end position="170"/>
    </location>
</feature>
<dbReference type="GO" id="GO:0004857">
    <property type="term" value="F:enzyme inhibitor activity"/>
    <property type="evidence" value="ECO:0007669"/>
    <property type="project" value="InterPro"/>
</dbReference>
<name>A0AAF0ZWD9_SOLVR</name>
<evidence type="ECO:0000256" key="1">
    <source>
        <dbReference type="ARBA" id="ARBA00022729"/>
    </source>
</evidence>
<protein>
    <recommendedName>
        <fullName evidence="5">Pectinesterase inhibitor domain-containing protein</fullName>
    </recommendedName>
</protein>
<evidence type="ECO:0000256" key="3">
    <source>
        <dbReference type="ARBA" id="ARBA00038471"/>
    </source>
</evidence>
<dbReference type="PROSITE" id="PS51257">
    <property type="entry name" value="PROKAR_LIPOPROTEIN"/>
    <property type="match status" value="1"/>
</dbReference>
<dbReference type="InterPro" id="IPR006501">
    <property type="entry name" value="Pectinesterase_inhib_dom"/>
</dbReference>